<comment type="caution">
    <text evidence="6">The sequence shown here is derived from an EMBL/GenBank/DDBJ whole genome shotgun (WGS) entry which is preliminary data.</text>
</comment>
<dbReference type="RefSeq" id="WP_309721511.1">
    <property type="nucleotide sequence ID" value="NZ_JARWAM010000007.1"/>
</dbReference>
<feature type="domain" description="Methyl-accepting transducer" evidence="5">
    <location>
        <begin position="85"/>
        <end position="321"/>
    </location>
</feature>
<evidence type="ECO:0000256" key="4">
    <source>
        <dbReference type="PROSITE-ProRule" id="PRU00284"/>
    </source>
</evidence>
<evidence type="ECO:0000313" key="7">
    <source>
        <dbReference type="Proteomes" id="UP001251374"/>
    </source>
</evidence>
<organism evidence="6 7">
    <name type="scientific">Franzmannia qiaohouensis</name>
    <dbReference type="NCBI Taxonomy" id="1329370"/>
    <lineage>
        <taxon>Bacteria</taxon>
        <taxon>Pseudomonadati</taxon>
        <taxon>Pseudomonadota</taxon>
        <taxon>Gammaproteobacteria</taxon>
        <taxon>Oceanospirillales</taxon>
        <taxon>Halomonadaceae</taxon>
        <taxon>Franzmannia</taxon>
    </lineage>
</organism>
<dbReference type="SUPFAM" id="SSF58104">
    <property type="entry name" value="Methyl-accepting chemotaxis protein (MCP) signaling domain"/>
    <property type="match status" value="1"/>
</dbReference>
<reference evidence="6 7" key="1">
    <citation type="submission" date="2023-04" db="EMBL/GenBank/DDBJ databases">
        <title>A long-awaited taxogenomic arrangement of the family Halomonadaceae.</title>
        <authorList>
            <person name="De La Haba R."/>
            <person name="Chuvochina M."/>
            <person name="Wittouck S."/>
            <person name="Arahal D.R."/>
            <person name="Sanchez-Porro C."/>
            <person name="Hugenholtz P."/>
            <person name="Ventosa A."/>
        </authorList>
    </citation>
    <scope>NUCLEOTIDE SEQUENCE [LARGE SCALE GENOMIC DNA]</scope>
    <source>
        <strain evidence="6 7">DSM 26770</strain>
    </source>
</reference>
<dbReference type="PROSITE" id="PS50111">
    <property type="entry name" value="CHEMOTAXIS_TRANSDUC_2"/>
    <property type="match status" value="1"/>
</dbReference>
<proteinExistence type="inferred from homology"/>
<comment type="subcellular location">
    <subcellularLocation>
        <location evidence="1">Membrane</location>
    </subcellularLocation>
</comment>
<evidence type="ECO:0000313" key="6">
    <source>
        <dbReference type="EMBL" id="MDR5905985.1"/>
    </source>
</evidence>
<dbReference type="PRINTS" id="PR00260">
    <property type="entry name" value="CHEMTRNSDUCR"/>
</dbReference>
<dbReference type="Gene3D" id="1.10.287.950">
    <property type="entry name" value="Methyl-accepting chemotaxis protein"/>
    <property type="match status" value="1"/>
</dbReference>
<gene>
    <name evidence="6" type="ORF">QC821_11920</name>
</gene>
<sequence>MGKLVCAGACLLLIAAGWLGASFQAAWALALALLMAALGGAGVMLARSCAVYAAGEEPASGGKSGASPLADYRSLKAMAYRLMGRASRTAIASAEVSHHADRMDQRLARQDQVVKEAVASMQAITAAIEQVTRSAQQVAELAGQSRVSNAASRDALTQVIEEMRALAARSEEALGLLTTLSTKSESVRHVTALIEDIAEQTNLLSLNASIEAARAGEHGRGFAVVAGEVRQLAGRTSDATRQVESLVGEIGDSSQRVVETIGHLMQRVGDRAREVETVGQQLADVTQHVDSVESQIGSIAEAMADTNGHSQQIATTLQQLDVDTAASTRDMHDLAEQARALMDAAEGVDGELALQRLNGRHQQVLQAARRSAEQIGKLFEQAVKRGEMSLEQLFSESYVPLPDTRPAKYQTHYDQFTDRHLPAIQEPLLEALDLAYAITCDRRGYVPTHNRRVSQPATGDYQHDLHYSRSKRIFDDPTGRRCGAHQKPLLLQTYKRDTGEVMHDLSVPIFVQGRHWGGFRIGYQPAGGENV</sequence>
<evidence type="ECO:0000259" key="5">
    <source>
        <dbReference type="PROSITE" id="PS50111"/>
    </source>
</evidence>
<dbReference type="PANTHER" id="PTHR32089:SF120">
    <property type="entry name" value="METHYL-ACCEPTING CHEMOTAXIS PROTEIN TLPQ"/>
    <property type="match status" value="1"/>
</dbReference>
<dbReference type="CDD" id="cd11386">
    <property type="entry name" value="MCP_signal"/>
    <property type="match status" value="1"/>
</dbReference>
<dbReference type="EMBL" id="JARWAM010000007">
    <property type="protein sequence ID" value="MDR5905985.1"/>
    <property type="molecule type" value="Genomic_DNA"/>
</dbReference>
<accession>A0ABU1HHD4</accession>
<dbReference type="PANTHER" id="PTHR32089">
    <property type="entry name" value="METHYL-ACCEPTING CHEMOTAXIS PROTEIN MCPB"/>
    <property type="match status" value="1"/>
</dbReference>
<comment type="similarity">
    <text evidence="3">Belongs to the methyl-accepting chemotaxis (MCP) protein family.</text>
</comment>
<evidence type="ECO:0000256" key="1">
    <source>
        <dbReference type="ARBA" id="ARBA00004370"/>
    </source>
</evidence>
<dbReference type="InterPro" id="IPR004090">
    <property type="entry name" value="Chemotax_Me-accpt_rcpt"/>
</dbReference>
<name>A0ABU1HHD4_9GAMM</name>
<protein>
    <submittedName>
        <fullName evidence="6">Methyl-accepting chemotaxis protein</fullName>
    </submittedName>
</protein>
<dbReference type="Pfam" id="PF00015">
    <property type="entry name" value="MCPsignal"/>
    <property type="match status" value="1"/>
</dbReference>
<evidence type="ECO:0000256" key="3">
    <source>
        <dbReference type="ARBA" id="ARBA00029447"/>
    </source>
</evidence>
<keyword evidence="2 4" id="KW-0807">Transducer</keyword>
<evidence type="ECO:0000256" key="2">
    <source>
        <dbReference type="ARBA" id="ARBA00023224"/>
    </source>
</evidence>
<dbReference type="Proteomes" id="UP001251374">
    <property type="component" value="Unassembled WGS sequence"/>
</dbReference>
<dbReference type="SMART" id="SM00283">
    <property type="entry name" value="MA"/>
    <property type="match status" value="1"/>
</dbReference>
<keyword evidence="7" id="KW-1185">Reference proteome</keyword>
<dbReference type="InterPro" id="IPR004089">
    <property type="entry name" value="MCPsignal_dom"/>
</dbReference>